<evidence type="ECO:0000256" key="4">
    <source>
        <dbReference type="ARBA" id="ARBA00022692"/>
    </source>
</evidence>
<keyword evidence="3" id="KW-1003">Cell membrane</keyword>
<evidence type="ECO:0000256" key="1">
    <source>
        <dbReference type="ARBA" id="ARBA00004651"/>
    </source>
</evidence>
<keyword evidence="6 11" id="KW-0472">Membrane</keyword>
<feature type="disulfide bond" evidence="10">
    <location>
        <begin position="317"/>
        <end position="327"/>
    </location>
</feature>
<evidence type="ECO:0000256" key="8">
    <source>
        <dbReference type="ARBA" id="ARBA00023170"/>
    </source>
</evidence>
<evidence type="ECO:0000256" key="10">
    <source>
        <dbReference type="PIRSR" id="PIRSR605428-52"/>
    </source>
</evidence>
<dbReference type="GO" id="GO:0005886">
    <property type="term" value="C:plasma membrane"/>
    <property type="evidence" value="ECO:0007669"/>
    <property type="project" value="UniProtKB-SubCell"/>
</dbReference>
<dbReference type="PANTHER" id="PTHR11923">
    <property type="entry name" value="SCAVENGER RECEPTOR CLASS B TYPE-1 SR-B1"/>
    <property type="match status" value="1"/>
</dbReference>
<dbReference type="Proteomes" id="UP000094527">
    <property type="component" value="Unassembled WGS sequence"/>
</dbReference>
<evidence type="ECO:0000256" key="9">
    <source>
        <dbReference type="ARBA" id="ARBA00023180"/>
    </source>
</evidence>
<comment type="caution">
    <text evidence="12">The sequence shown here is derived from an EMBL/GenBank/DDBJ whole genome shotgun (WGS) entry which is preliminary data.</text>
</comment>
<proteinExistence type="inferred from homology"/>
<dbReference type="EMBL" id="LJIJ01000684">
    <property type="protein sequence ID" value="ODM95334.1"/>
    <property type="molecule type" value="Genomic_DNA"/>
</dbReference>
<name>A0A1D2MR98_ORCCI</name>
<dbReference type="GO" id="GO:0005044">
    <property type="term" value="F:scavenger receptor activity"/>
    <property type="evidence" value="ECO:0007669"/>
    <property type="project" value="TreeGrafter"/>
</dbReference>
<dbReference type="Pfam" id="PF01130">
    <property type="entry name" value="CD36"/>
    <property type="match status" value="1"/>
</dbReference>
<organism evidence="12 13">
    <name type="scientific">Orchesella cincta</name>
    <name type="common">Springtail</name>
    <name type="synonym">Podura cincta</name>
    <dbReference type="NCBI Taxonomy" id="48709"/>
    <lineage>
        <taxon>Eukaryota</taxon>
        <taxon>Metazoa</taxon>
        <taxon>Ecdysozoa</taxon>
        <taxon>Arthropoda</taxon>
        <taxon>Hexapoda</taxon>
        <taxon>Collembola</taxon>
        <taxon>Entomobryomorpha</taxon>
        <taxon>Entomobryoidea</taxon>
        <taxon>Orchesellidae</taxon>
        <taxon>Orchesellinae</taxon>
        <taxon>Orchesella</taxon>
    </lineage>
</organism>
<protein>
    <submittedName>
        <fullName evidence="12">Lysosome membrane protein 2</fullName>
    </submittedName>
</protein>
<dbReference type="STRING" id="48709.A0A1D2MR98"/>
<keyword evidence="8" id="KW-0675">Receptor</keyword>
<keyword evidence="4 11" id="KW-0812">Transmembrane</keyword>
<evidence type="ECO:0000256" key="6">
    <source>
        <dbReference type="ARBA" id="ARBA00023136"/>
    </source>
</evidence>
<dbReference type="OMA" id="MNGIFES"/>
<dbReference type="PANTHER" id="PTHR11923:SF51">
    <property type="entry name" value="LYSOSOME MEMBRANE PROTEIN 2"/>
    <property type="match status" value="1"/>
</dbReference>
<evidence type="ECO:0000313" key="13">
    <source>
        <dbReference type="Proteomes" id="UP000094527"/>
    </source>
</evidence>
<keyword evidence="5 11" id="KW-1133">Transmembrane helix</keyword>
<keyword evidence="7 10" id="KW-1015">Disulfide bond</keyword>
<feature type="disulfide bond" evidence="10">
    <location>
        <begin position="246"/>
        <end position="315"/>
    </location>
</feature>
<accession>A0A1D2MR98</accession>
<evidence type="ECO:0000256" key="3">
    <source>
        <dbReference type="ARBA" id="ARBA00022475"/>
    </source>
</evidence>
<evidence type="ECO:0000256" key="7">
    <source>
        <dbReference type="ARBA" id="ARBA00023157"/>
    </source>
</evidence>
<evidence type="ECO:0000256" key="5">
    <source>
        <dbReference type="ARBA" id="ARBA00022989"/>
    </source>
</evidence>
<feature type="transmembrane region" description="Helical" evidence="11">
    <location>
        <begin position="445"/>
        <end position="472"/>
    </location>
</feature>
<sequence length="483" mass="54404">MQKLPYILLGTGFFFLAVSLASWYLGPVIFGQPQQGGNNAEGQPTFNPSQFKTENYLKVYFFNVTNPTEVIAGQKPVLQEVGPYVYQEDSSRVMSSFDAEIGAVSYRDVEAFYFRPDLSDELREDDVVTIINMPYVGLVQEVSKLSSLSRVLIKGVITRFNEGLFLTKTVNELLFGGFRHELLASLSSITGEKYVPNNTFGIFYGRNNSNYGEFSVSMGLKNKGDLGKIVAWNNTSELEWWKDKKCRKLEGSYDGSLFPPGITQQTILRIFHPALCRTFKYGFKEEVVVRGIPGYRFTLLPSELADPRIRAENMCYCTNPGENNENCPKDGSYQLNACSKGASVSLSLPHFLYGSEEYLNQVTGYHPDESLHLSHVDIEPNTGLLLKLSRRVQVNLHLRPLRLFSDFRKVSNMLFPSIWTENTKEIPAPMAAGFMQKMYSAYIQIMLPTVVAGIALLIGLILVILALIILVIRVRKEKTKYAT</sequence>
<reference evidence="12 13" key="1">
    <citation type="journal article" date="2016" name="Genome Biol. Evol.">
        <title>Gene Family Evolution Reflects Adaptation to Soil Environmental Stressors in the Genome of the Collembolan Orchesella cincta.</title>
        <authorList>
            <person name="Faddeeva-Vakhrusheva A."/>
            <person name="Derks M.F."/>
            <person name="Anvar S.Y."/>
            <person name="Agamennone V."/>
            <person name="Suring W."/>
            <person name="Smit S."/>
            <person name="van Straalen N.M."/>
            <person name="Roelofs D."/>
        </authorList>
    </citation>
    <scope>NUCLEOTIDE SEQUENCE [LARGE SCALE GENOMIC DNA]</scope>
    <source>
        <tissue evidence="12">Mixed pool</tissue>
    </source>
</reference>
<evidence type="ECO:0000256" key="11">
    <source>
        <dbReference type="SAM" id="Phobius"/>
    </source>
</evidence>
<dbReference type="OrthoDB" id="195015at2759"/>
<comment type="subcellular location">
    <subcellularLocation>
        <location evidence="1">Cell membrane</location>
        <topology evidence="1">Multi-pass membrane protein</topology>
    </subcellularLocation>
</comment>
<dbReference type="InterPro" id="IPR005428">
    <property type="entry name" value="CD36/SCARB1/SNMP1"/>
</dbReference>
<gene>
    <name evidence="12" type="ORF">Ocin01_11360</name>
</gene>
<dbReference type="PRINTS" id="PR01609">
    <property type="entry name" value="CD36FAMILY"/>
</dbReference>
<evidence type="ECO:0000313" key="12">
    <source>
        <dbReference type="EMBL" id="ODM95334.1"/>
    </source>
</evidence>
<evidence type="ECO:0000256" key="2">
    <source>
        <dbReference type="ARBA" id="ARBA00010532"/>
    </source>
</evidence>
<dbReference type="GO" id="GO:0005737">
    <property type="term" value="C:cytoplasm"/>
    <property type="evidence" value="ECO:0007669"/>
    <property type="project" value="TreeGrafter"/>
</dbReference>
<dbReference type="PRINTS" id="PR01610">
    <property type="entry name" value="CD36ANTIGEN"/>
</dbReference>
<comment type="similarity">
    <text evidence="2">Belongs to the CD36 family.</text>
</comment>
<dbReference type="InterPro" id="IPR002159">
    <property type="entry name" value="CD36_fam"/>
</dbReference>
<keyword evidence="9" id="KW-0325">Glycoprotein</keyword>
<feature type="disulfide bond" evidence="10">
    <location>
        <begin position="276"/>
        <end position="338"/>
    </location>
</feature>
<keyword evidence="13" id="KW-1185">Reference proteome</keyword>
<dbReference type="AlphaFoldDB" id="A0A1D2MR98"/>